<evidence type="ECO:0000259" key="2">
    <source>
        <dbReference type="Pfam" id="PF07859"/>
    </source>
</evidence>
<keyword evidence="4" id="KW-1185">Reference proteome</keyword>
<keyword evidence="1 3" id="KW-0378">Hydrolase</keyword>
<dbReference type="SUPFAM" id="SSF53474">
    <property type="entry name" value="alpha/beta-Hydrolases"/>
    <property type="match status" value="1"/>
</dbReference>
<dbReference type="PANTHER" id="PTHR48081:SF8">
    <property type="entry name" value="ALPHA_BETA HYDROLASE FOLD-3 DOMAIN-CONTAINING PROTEIN-RELATED"/>
    <property type="match status" value="1"/>
</dbReference>
<name>A0A444PP16_9MICO</name>
<dbReference type="InterPro" id="IPR013094">
    <property type="entry name" value="AB_hydrolase_3"/>
</dbReference>
<dbReference type="GO" id="GO:0016787">
    <property type="term" value="F:hydrolase activity"/>
    <property type="evidence" value="ECO:0007669"/>
    <property type="project" value="UniProtKB-KW"/>
</dbReference>
<dbReference type="OrthoDB" id="9803828at2"/>
<dbReference type="EMBL" id="RZNB01000009">
    <property type="protein sequence ID" value="RWZ46154.1"/>
    <property type="molecule type" value="Genomic_DNA"/>
</dbReference>
<dbReference type="InterPro" id="IPR050300">
    <property type="entry name" value="GDXG_lipolytic_enzyme"/>
</dbReference>
<dbReference type="PANTHER" id="PTHR48081">
    <property type="entry name" value="AB HYDROLASE SUPERFAMILY PROTEIN C4A8.06C"/>
    <property type="match status" value="1"/>
</dbReference>
<accession>A0A444PP16</accession>
<dbReference type="InterPro" id="IPR029058">
    <property type="entry name" value="AB_hydrolase_fold"/>
</dbReference>
<evidence type="ECO:0000313" key="4">
    <source>
        <dbReference type="Proteomes" id="UP000288547"/>
    </source>
</evidence>
<evidence type="ECO:0000313" key="3">
    <source>
        <dbReference type="EMBL" id="RWZ46154.1"/>
    </source>
</evidence>
<comment type="caution">
    <text evidence="3">The sequence shown here is derived from an EMBL/GenBank/DDBJ whole genome shotgun (WGS) entry which is preliminary data.</text>
</comment>
<dbReference type="Pfam" id="PF07859">
    <property type="entry name" value="Abhydrolase_3"/>
    <property type="match status" value="1"/>
</dbReference>
<dbReference type="Proteomes" id="UP000288547">
    <property type="component" value="Unassembled WGS sequence"/>
</dbReference>
<dbReference type="Gene3D" id="3.40.50.1820">
    <property type="entry name" value="alpha/beta hydrolase"/>
    <property type="match status" value="1"/>
</dbReference>
<proteinExistence type="predicted"/>
<dbReference type="AlphaFoldDB" id="A0A444PP16"/>
<feature type="domain" description="Alpha/beta hydrolase fold-3" evidence="2">
    <location>
        <begin position="88"/>
        <end position="288"/>
    </location>
</feature>
<organism evidence="3 4">
    <name type="scientific">Labedella phragmitis</name>
    <dbReference type="NCBI Taxonomy" id="2498849"/>
    <lineage>
        <taxon>Bacteria</taxon>
        <taxon>Bacillati</taxon>
        <taxon>Actinomycetota</taxon>
        <taxon>Actinomycetes</taxon>
        <taxon>Micrococcales</taxon>
        <taxon>Microbacteriaceae</taxon>
        <taxon>Labedella</taxon>
    </lineage>
</organism>
<reference evidence="3 4" key="1">
    <citation type="submission" date="2018-12" db="EMBL/GenBank/DDBJ databases">
        <authorList>
            <person name="Li F."/>
        </authorList>
    </citation>
    <scope>NUCLEOTIDE SEQUENCE [LARGE SCALE GENOMIC DNA]</scope>
    <source>
        <strain evidence="3 4">11W25H-1</strain>
    </source>
</reference>
<gene>
    <name evidence="3" type="ORF">ELQ90_16150</name>
</gene>
<evidence type="ECO:0000256" key="1">
    <source>
        <dbReference type="ARBA" id="ARBA00022801"/>
    </source>
</evidence>
<protein>
    <submittedName>
        <fullName evidence="3">Alpha/beta hydrolase</fullName>
    </submittedName>
</protein>
<sequence>MTDYRLDDHFAQAIAQLPPEFMNMTEPPANDVRALRDVINYQYTEMGKLAPPVPDGVDREDVSMSVGDGVTLEARWYTNGDARPGSAVVYAHGGGQVAGTLEHYDRRMRVYVAETSVPILSVGYRVAPEGKGQQLSEDVFAGVMWLIEHADRLGVDHARIAVMGDSGGGGLAAATAVMARDRGITIAQQILIYAMLDDRVATASEALAPFLAWTATMNATSWNARADGPVSETTSPARLIDARGLAAAYIEVGDLDLMRNESIAYAQKLAAADVPLELHVHPGTPHAYEWLNESAAVTQRALADRYRVLRSL</sequence>
<dbReference type="RefSeq" id="WP_128496332.1">
    <property type="nucleotide sequence ID" value="NZ_RZNB01000009.1"/>
</dbReference>